<gene>
    <name evidence="2" type="ORF">MNR06_04950</name>
</gene>
<evidence type="ECO:0000313" key="3">
    <source>
        <dbReference type="Proteomes" id="UP000830116"/>
    </source>
</evidence>
<feature type="chain" id="PRO_5045385685" description="Peptidase MA-like domain-containing protein" evidence="1">
    <location>
        <begin position="24"/>
        <end position="345"/>
    </location>
</feature>
<evidence type="ECO:0000313" key="2">
    <source>
        <dbReference type="EMBL" id="UOF02297.1"/>
    </source>
</evidence>
<dbReference type="EMBL" id="CP093442">
    <property type="protein sequence ID" value="UOF02297.1"/>
    <property type="molecule type" value="Genomic_DNA"/>
</dbReference>
<dbReference type="RefSeq" id="WP_243539418.1">
    <property type="nucleotide sequence ID" value="NZ_CP093442.1"/>
</dbReference>
<keyword evidence="1" id="KW-0732">Signal</keyword>
<proteinExistence type="predicted"/>
<accession>A0ABY4CEI0</accession>
<name>A0ABY4CEI0_9BACT</name>
<evidence type="ECO:0008006" key="4">
    <source>
        <dbReference type="Google" id="ProtNLM"/>
    </source>
</evidence>
<evidence type="ECO:0000256" key="1">
    <source>
        <dbReference type="SAM" id="SignalP"/>
    </source>
</evidence>
<dbReference type="Proteomes" id="UP000830116">
    <property type="component" value="Chromosome"/>
</dbReference>
<protein>
    <recommendedName>
        <fullName evidence="4">Peptidase MA-like domain-containing protein</fullName>
    </recommendedName>
</protein>
<reference evidence="2" key="1">
    <citation type="submission" date="2022-03" db="EMBL/GenBank/DDBJ databases">
        <title>Genome Identification and Characterization of new species Bdellovibrio reynosense LBG001 sp. nov. from a Mexico soil sample.</title>
        <authorList>
            <person name="Camilli A."/>
            <person name="Ajao Y."/>
            <person name="Guo X."/>
        </authorList>
    </citation>
    <scope>NUCLEOTIDE SEQUENCE</scope>
    <source>
        <strain evidence="2">LBG001</strain>
    </source>
</reference>
<organism evidence="2 3">
    <name type="scientific">Bdellovibrio reynosensis</name>
    <dbReference type="NCBI Taxonomy" id="2835041"/>
    <lineage>
        <taxon>Bacteria</taxon>
        <taxon>Pseudomonadati</taxon>
        <taxon>Bdellovibrionota</taxon>
        <taxon>Bdellovibrionia</taxon>
        <taxon>Bdellovibrionales</taxon>
        <taxon>Pseudobdellovibrionaceae</taxon>
        <taxon>Bdellovibrio</taxon>
    </lineage>
</organism>
<feature type="signal peptide" evidence="1">
    <location>
        <begin position="1"/>
        <end position="23"/>
    </location>
</feature>
<sequence>MGFRSSSFIYTALVCLFAVQVHAQMGAIPMENHCPEISAFAGVELWQDAATLAQSSCQFASLYTPVISEIHKWAPIDKKVFLSLKDSASGASYDGIGILSSAEKLYFESADKEKHLRSHQANLVTFAHEYGHVIFSEWLAREIPAYKQLQLEIRDSTIASQMIYSLANKRALLNKFLTQAPANQREALSAELKDVERNLGQVYFQASEYTQEQTRILNIIAPYHELFADVVAVLYAQDPQAMRHSIEFAGAQGKDLYAAEARDFSHNHSADGWQDTTAHYMLSPTRSYLFADHWVKNYSGNEKAAYIKLVFKVLKEEIQTSWNSDAIDAASANKSLIKRFQSHKQ</sequence>
<keyword evidence="3" id="KW-1185">Reference proteome</keyword>